<dbReference type="Proteomes" id="UP001519295">
    <property type="component" value="Unassembled WGS sequence"/>
</dbReference>
<keyword evidence="2" id="KW-1185">Reference proteome</keyword>
<dbReference type="RefSeq" id="WP_210026981.1">
    <property type="nucleotide sequence ID" value="NZ_JAGINU010000001.1"/>
</dbReference>
<dbReference type="EMBL" id="JAGINU010000001">
    <property type="protein sequence ID" value="MBP2366886.1"/>
    <property type="molecule type" value="Genomic_DNA"/>
</dbReference>
<reference evidence="1 2" key="1">
    <citation type="submission" date="2021-03" db="EMBL/GenBank/DDBJ databases">
        <title>Sequencing the genomes of 1000 actinobacteria strains.</title>
        <authorList>
            <person name="Klenk H.-P."/>
        </authorList>
    </citation>
    <scope>NUCLEOTIDE SEQUENCE [LARGE SCALE GENOMIC DNA]</scope>
    <source>
        <strain evidence="1 2">DSM 45256</strain>
    </source>
</reference>
<accession>A0ABS4VSI5</accession>
<name>A0ABS4VSI5_9PSEU</name>
<evidence type="ECO:0000313" key="2">
    <source>
        <dbReference type="Proteomes" id="UP001519295"/>
    </source>
</evidence>
<organism evidence="1 2">
    <name type="scientific">Pseudonocardia parietis</name>
    <dbReference type="NCBI Taxonomy" id="570936"/>
    <lineage>
        <taxon>Bacteria</taxon>
        <taxon>Bacillati</taxon>
        <taxon>Actinomycetota</taxon>
        <taxon>Actinomycetes</taxon>
        <taxon>Pseudonocardiales</taxon>
        <taxon>Pseudonocardiaceae</taxon>
        <taxon>Pseudonocardia</taxon>
    </lineage>
</organism>
<proteinExistence type="predicted"/>
<sequence>MSGPLVVGIPAVAPRGVRAGPTVRPDQGIAAVELKPDGPATPGGRAVAAVERIPVVDAVPPAGVAVRGEPSEFVAIAGTTAPAVAGTASAIVAGRGGVG</sequence>
<protein>
    <submittedName>
        <fullName evidence="1">Uncharacterized protein</fullName>
    </submittedName>
</protein>
<gene>
    <name evidence="1" type="ORF">JOF36_002582</name>
</gene>
<evidence type="ECO:0000313" key="1">
    <source>
        <dbReference type="EMBL" id="MBP2366886.1"/>
    </source>
</evidence>
<comment type="caution">
    <text evidence="1">The sequence shown here is derived from an EMBL/GenBank/DDBJ whole genome shotgun (WGS) entry which is preliminary data.</text>
</comment>